<dbReference type="Pfam" id="PF13456">
    <property type="entry name" value="RVT_3"/>
    <property type="match status" value="1"/>
</dbReference>
<evidence type="ECO:0000259" key="1">
    <source>
        <dbReference type="Pfam" id="PF13456"/>
    </source>
</evidence>
<dbReference type="GO" id="GO:0003676">
    <property type="term" value="F:nucleic acid binding"/>
    <property type="evidence" value="ECO:0007669"/>
    <property type="project" value="InterPro"/>
</dbReference>
<dbReference type="Proteomes" id="UP000327157">
    <property type="component" value="Chromosome 4"/>
</dbReference>
<reference evidence="2 3" key="3">
    <citation type="submission" date="2019-11" db="EMBL/GenBank/DDBJ databases">
        <title>A de novo genome assembly of a pear dwarfing rootstock.</title>
        <authorList>
            <person name="Wang F."/>
            <person name="Wang J."/>
            <person name="Li S."/>
            <person name="Zhang Y."/>
            <person name="Fang M."/>
            <person name="Ma L."/>
            <person name="Zhao Y."/>
            <person name="Jiang S."/>
        </authorList>
    </citation>
    <scope>NUCLEOTIDE SEQUENCE [LARGE SCALE GENOMIC DNA]</scope>
    <source>
        <strain evidence="2">S2</strain>
        <tissue evidence="2">Leaf</tissue>
    </source>
</reference>
<proteinExistence type="predicted"/>
<dbReference type="OrthoDB" id="1194564at2759"/>
<dbReference type="InterPro" id="IPR002156">
    <property type="entry name" value="RNaseH_domain"/>
</dbReference>
<dbReference type="EMBL" id="SMOL01000231">
    <property type="protein sequence ID" value="KAB2622357.1"/>
    <property type="molecule type" value="Genomic_DNA"/>
</dbReference>
<evidence type="ECO:0000313" key="3">
    <source>
        <dbReference type="Proteomes" id="UP000327157"/>
    </source>
</evidence>
<dbReference type="CDD" id="cd06222">
    <property type="entry name" value="RNase_H_like"/>
    <property type="match status" value="1"/>
</dbReference>
<gene>
    <name evidence="2" type="ORF">D8674_024539</name>
</gene>
<protein>
    <submittedName>
        <fullName evidence="2">Ribonuclease H protein</fullName>
    </submittedName>
</protein>
<feature type="domain" description="RNase H type-1" evidence="1">
    <location>
        <begin position="761"/>
        <end position="846"/>
    </location>
</feature>
<dbReference type="AlphaFoldDB" id="A0A5N5H5K5"/>
<accession>A0A5N5H5K5</accession>
<reference evidence="2 3" key="1">
    <citation type="submission" date="2019-09" db="EMBL/GenBank/DDBJ databases">
        <authorList>
            <person name="Ou C."/>
        </authorList>
    </citation>
    <scope>NUCLEOTIDE SEQUENCE [LARGE SCALE GENOMIC DNA]</scope>
    <source>
        <strain evidence="2">S2</strain>
        <tissue evidence="2">Leaf</tissue>
    </source>
</reference>
<reference evidence="3" key="2">
    <citation type="submission" date="2019-10" db="EMBL/GenBank/DDBJ databases">
        <title>A de novo genome assembly of a pear dwarfing rootstock.</title>
        <authorList>
            <person name="Wang F."/>
            <person name="Wang J."/>
            <person name="Li S."/>
            <person name="Zhang Y."/>
            <person name="Fang M."/>
            <person name="Ma L."/>
            <person name="Zhao Y."/>
            <person name="Jiang S."/>
        </authorList>
    </citation>
    <scope>NUCLEOTIDE SEQUENCE [LARGE SCALE GENOMIC DNA]</scope>
</reference>
<evidence type="ECO:0000313" key="2">
    <source>
        <dbReference type="EMBL" id="KAB2622357.1"/>
    </source>
</evidence>
<sequence>MEGLVMKFGSSLFLSEKEKGGIKIGKKDVFSLKSLNDNVFIDQFTSLWRGREGVSIRALGEARFMAQFVQLHNVPPLNMTEAVARTIGGVLGIVVKVDKDDGSDCIGRFLWIVAPGVGSVELMSHPEEIEDNGWNPKGIQRSRAIDLNMPLMEMVDEVHARVPGRSGVEKNVEQIFISQDSGPFNLLPIIEAGIGGDLTVADLVVALLETKNNSRRYCYLKRRLGMSCMHAIKPRGIDVVLVKYGDFFIEVLIEDGVRHLRWHLVVVYTSTKERKKVQQIEGSDHAMLVLFTKVDQPRRAKRFMYDPQWNIDPKCGEVVRWKKEGQNDQKKIYRLKEVLCEAYQQPMFDGLWIRVQWLRERDKNTRFFHAQTLKRRRRNTIRGLEEEDGTWCMDMNQIHGIAIDYFTSLFTTDNPTNFLEILQCVPTRVGEKDNTLLIAPVTDMEIETAIYQMHPTKSPGSGRIEVYDIKLLLQRYAKGSGQFINLEKSSVHFSMGCSKGLKAHLPQILGIRHQEGFGKYLGIQADLGASKKKVFKEVWNKLDERINGWAEQFLSIAGKEVLIKSVAAALPIYTMSCFQLPIQLKMKKGVHWLAWKKVVHRKTDGGLGFKEIIDFNLAMLAKVRWHLLWKVLKSGIQWRIGDGRSIQVIEDPWLHLEMPMLVGNLVASGDTWKCEVIRSVVFEKTVVEPNMAIRLLRQQWEEIVGCDEDMQPCNSSGHLGRGMIVNGWVKPPFGTLKINCDGAWYFAGIFKGAGGVGKVLCGSSILAEAEALRLAVIASVERGFRIVRVETDSKVLVGMRLGKLQPEATMEAILWDINSIKQQFCSIEFIYTPRAYNEAAHLVASYVTCVVGVHSWDVFEPEWLFNTLASDVNISISI</sequence>
<keyword evidence="3" id="KW-1185">Reference proteome</keyword>
<dbReference type="GO" id="GO:0004523">
    <property type="term" value="F:RNA-DNA hybrid ribonuclease activity"/>
    <property type="evidence" value="ECO:0007669"/>
    <property type="project" value="InterPro"/>
</dbReference>
<name>A0A5N5H5K5_9ROSA</name>
<dbReference type="PANTHER" id="PTHR33116:SF86">
    <property type="entry name" value="REVERSE TRANSCRIPTASE DOMAIN-CONTAINING PROTEIN"/>
    <property type="match status" value="1"/>
</dbReference>
<dbReference type="Gene3D" id="3.30.420.10">
    <property type="entry name" value="Ribonuclease H-like superfamily/Ribonuclease H"/>
    <property type="match status" value="1"/>
</dbReference>
<dbReference type="PANTHER" id="PTHR33116">
    <property type="entry name" value="REVERSE TRANSCRIPTASE ZINC-BINDING DOMAIN-CONTAINING PROTEIN-RELATED-RELATED"/>
    <property type="match status" value="1"/>
</dbReference>
<dbReference type="InterPro" id="IPR044730">
    <property type="entry name" value="RNase_H-like_dom_plant"/>
</dbReference>
<dbReference type="InterPro" id="IPR036397">
    <property type="entry name" value="RNaseH_sf"/>
</dbReference>
<comment type="caution">
    <text evidence="2">The sequence shown here is derived from an EMBL/GenBank/DDBJ whole genome shotgun (WGS) entry which is preliminary data.</text>
</comment>
<organism evidence="2 3">
    <name type="scientific">Pyrus ussuriensis x Pyrus communis</name>
    <dbReference type="NCBI Taxonomy" id="2448454"/>
    <lineage>
        <taxon>Eukaryota</taxon>
        <taxon>Viridiplantae</taxon>
        <taxon>Streptophyta</taxon>
        <taxon>Embryophyta</taxon>
        <taxon>Tracheophyta</taxon>
        <taxon>Spermatophyta</taxon>
        <taxon>Magnoliopsida</taxon>
        <taxon>eudicotyledons</taxon>
        <taxon>Gunneridae</taxon>
        <taxon>Pentapetalae</taxon>
        <taxon>rosids</taxon>
        <taxon>fabids</taxon>
        <taxon>Rosales</taxon>
        <taxon>Rosaceae</taxon>
        <taxon>Amygdaloideae</taxon>
        <taxon>Maleae</taxon>
        <taxon>Pyrus</taxon>
    </lineage>
</organism>